<dbReference type="Proteomes" id="UP000265520">
    <property type="component" value="Unassembled WGS sequence"/>
</dbReference>
<proteinExistence type="predicted"/>
<feature type="non-terminal residue" evidence="2">
    <location>
        <position position="1"/>
    </location>
</feature>
<dbReference type="AlphaFoldDB" id="A0A392VHJ2"/>
<accession>A0A392VHJ2</accession>
<organism evidence="2 3">
    <name type="scientific">Trifolium medium</name>
    <dbReference type="NCBI Taxonomy" id="97028"/>
    <lineage>
        <taxon>Eukaryota</taxon>
        <taxon>Viridiplantae</taxon>
        <taxon>Streptophyta</taxon>
        <taxon>Embryophyta</taxon>
        <taxon>Tracheophyta</taxon>
        <taxon>Spermatophyta</taxon>
        <taxon>Magnoliopsida</taxon>
        <taxon>eudicotyledons</taxon>
        <taxon>Gunneridae</taxon>
        <taxon>Pentapetalae</taxon>
        <taxon>rosids</taxon>
        <taxon>fabids</taxon>
        <taxon>Fabales</taxon>
        <taxon>Fabaceae</taxon>
        <taxon>Papilionoideae</taxon>
        <taxon>50 kb inversion clade</taxon>
        <taxon>NPAAA clade</taxon>
        <taxon>Hologalegina</taxon>
        <taxon>IRL clade</taxon>
        <taxon>Trifolieae</taxon>
        <taxon>Trifolium</taxon>
    </lineage>
</organism>
<sequence>AATIGGFFSRKSLDPKHRGRGKGFSMASTSITGSSLCLLGGGCLTTGEPDYTPA</sequence>
<keyword evidence="3" id="KW-1185">Reference proteome</keyword>
<dbReference type="EMBL" id="LXQA011153372">
    <property type="protein sequence ID" value="MCI86933.1"/>
    <property type="molecule type" value="Genomic_DNA"/>
</dbReference>
<evidence type="ECO:0000256" key="1">
    <source>
        <dbReference type="SAM" id="MobiDB-lite"/>
    </source>
</evidence>
<protein>
    <submittedName>
        <fullName evidence="2">Uncharacterized protein</fullName>
    </submittedName>
</protein>
<evidence type="ECO:0000313" key="2">
    <source>
        <dbReference type="EMBL" id="MCI86933.1"/>
    </source>
</evidence>
<reference evidence="2 3" key="1">
    <citation type="journal article" date="2018" name="Front. Plant Sci.">
        <title>Red Clover (Trifolium pratense) and Zigzag Clover (T. medium) - A Picture of Genomic Similarities and Differences.</title>
        <authorList>
            <person name="Dluhosova J."/>
            <person name="Istvanek J."/>
            <person name="Nedelnik J."/>
            <person name="Repkova J."/>
        </authorList>
    </citation>
    <scope>NUCLEOTIDE SEQUENCE [LARGE SCALE GENOMIC DNA]</scope>
    <source>
        <strain evidence="3">cv. 10/8</strain>
        <tissue evidence="2">Leaf</tissue>
    </source>
</reference>
<comment type="caution">
    <text evidence="2">The sequence shown here is derived from an EMBL/GenBank/DDBJ whole genome shotgun (WGS) entry which is preliminary data.</text>
</comment>
<evidence type="ECO:0000313" key="3">
    <source>
        <dbReference type="Proteomes" id="UP000265520"/>
    </source>
</evidence>
<feature type="region of interest" description="Disordered" evidence="1">
    <location>
        <begin position="1"/>
        <end position="26"/>
    </location>
</feature>
<name>A0A392VHJ2_9FABA</name>